<dbReference type="EMBL" id="JAQIZT010000001">
    <property type="protein sequence ID" value="KAJ7011286.1"/>
    <property type="molecule type" value="Genomic_DNA"/>
</dbReference>
<sequence>MFDFHHMVKLLLTQVPVPPLSSPLPLPFFFLQFC</sequence>
<name>A0AAD6WGT8_9ROSI</name>
<proteinExistence type="predicted"/>
<evidence type="ECO:0000313" key="1">
    <source>
        <dbReference type="EMBL" id="KAJ7011286.1"/>
    </source>
</evidence>
<protein>
    <submittedName>
        <fullName evidence="1">Uncharacterized protein</fullName>
    </submittedName>
</protein>
<accession>A0AAD6WGT8</accession>
<keyword evidence="2" id="KW-1185">Reference proteome</keyword>
<dbReference type="AlphaFoldDB" id="A0AAD6WGT8"/>
<evidence type="ECO:0000313" key="2">
    <source>
        <dbReference type="Proteomes" id="UP001164929"/>
    </source>
</evidence>
<organism evidence="1 2">
    <name type="scientific">Populus alba x Populus x berolinensis</name>
    <dbReference type="NCBI Taxonomy" id="444605"/>
    <lineage>
        <taxon>Eukaryota</taxon>
        <taxon>Viridiplantae</taxon>
        <taxon>Streptophyta</taxon>
        <taxon>Embryophyta</taxon>
        <taxon>Tracheophyta</taxon>
        <taxon>Spermatophyta</taxon>
        <taxon>Magnoliopsida</taxon>
        <taxon>eudicotyledons</taxon>
        <taxon>Gunneridae</taxon>
        <taxon>Pentapetalae</taxon>
        <taxon>rosids</taxon>
        <taxon>fabids</taxon>
        <taxon>Malpighiales</taxon>
        <taxon>Salicaceae</taxon>
        <taxon>Saliceae</taxon>
        <taxon>Populus</taxon>
    </lineage>
</organism>
<gene>
    <name evidence="1" type="ORF">NC653_001654</name>
</gene>
<comment type="caution">
    <text evidence="1">The sequence shown here is derived from an EMBL/GenBank/DDBJ whole genome shotgun (WGS) entry which is preliminary data.</text>
</comment>
<dbReference type="Proteomes" id="UP001164929">
    <property type="component" value="Chromosome 1"/>
</dbReference>
<reference evidence="1 2" key="1">
    <citation type="journal article" date="2023" name="Mol. Ecol. Resour.">
        <title>Chromosome-level genome assembly of a triploid poplar Populus alba 'Berolinensis'.</title>
        <authorList>
            <person name="Chen S."/>
            <person name="Yu Y."/>
            <person name="Wang X."/>
            <person name="Wang S."/>
            <person name="Zhang T."/>
            <person name="Zhou Y."/>
            <person name="He R."/>
            <person name="Meng N."/>
            <person name="Wang Y."/>
            <person name="Liu W."/>
            <person name="Liu Z."/>
            <person name="Liu J."/>
            <person name="Guo Q."/>
            <person name="Huang H."/>
            <person name="Sederoff R.R."/>
            <person name="Wang G."/>
            <person name="Qu G."/>
            <person name="Chen S."/>
        </authorList>
    </citation>
    <scope>NUCLEOTIDE SEQUENCE [LARGE SCALE GENOMIC DNA]</scope>
    <source>
        <strain evidence="1">SC-2020</strain>
    </source>
</reference>